<evidence type="ECO:0000313" key="1">
    <source>
        <dbReference type="EMBL" id="GLB53059.1"/>
    </source>
</evidence>
<gene>
    <name evidence="1" type="ORF">NBRC110019_20990</name>
</gene>
<evidence type="ECO:0000313" key="2">
    <source>
        <dbReference type="Proteomes" id="UP001143545"/>
    </source>
</evidence>
<sequence>MISIKSTNKISLASQLETKEKYIMVSVRDLNISNENSKVTAIIVCYSFDYELDEEEVETDTMINKKQIEAKPITFTKTELNELMVGLNASITGIDSFDAFQLAILTYLANRDSYFGITEWETT</sequence>
<dbReference type="AlphaFoldDB" id="A0A9W6EUV6"/>
<dbReference type="EMBL" id="BRVP01000013">
    <property type="protein sequence ID" value="GLB53059.1"/>
    <property type="molecule type" value="Genomic_DNA"/>
</dbReference>
<organism evidence="1 2">
    <name type="scientific">Neptunitalea chrysea</name>
    <dbReference type="NCBI Taxonomy" id="1647581"/>
    <lineage>
        <taxon>Bacteria</taxon>
        <taxon>Pseudomonadati</taxon>
        <taxon>Bacteroidota</taxon>
        <taxon>Flavobacteriia</taxon>
        <taxon>Flavobacteriales</taxon>
        <taxon>Flavobacteriaceae</taxon>
        <taxon>Neptunitalea</taxon>
    </lineage>
</organism>
<dbReference type="RefSeq" id="WP_281754726.1">
    <property type="nucleotide sequence ID" value="NZ_BRVP01000013.1"/>
</dbReference>
<reference evidence="1" key="1">
    <citation type="submission" date="2022-07" db="EMBL/GenBank/DDBJ databases">
        <title>Taxonomy of Novel Oxalotrophic and Methylotrophic Bacteria.</title>
        <authorList>
            <person name="Sahin N."/>
            <person name="Tani A."/>
        </authorList>
    </citation>
    <scope>NUCLEOTIDE SEQUENCE</scope>
    <source>
        <strain evidence="1">AM327</strain>
    </source>
</reference>
<proteinExistence type="predicted"/>
<name>A0A9W6EUV6_9FLAO</name>
<dbReference type="Proteomes" id="UP001143545">
    <property type="component" value="Unassembled WGS sequence"/>
</dbReference>
<protein>
    <submittedName>
        <fullName evidence="1">Uncharacterized protein</fullName>
    </submittedName>
</protein>
<accession>A0A9W6EUV6</accession>
<keyword evidence="2" id="KW-1185">Reference proteome</keyword>
<comment type="caution">
    <text evidence="1">The sequence shown here is derived from an EMBL/GenBank/DDBJ whole genome shotgun (WGS) entry which is preliminary data.</text>
</comment>